<evidence type="ECO:0000256" key="3">
    <source>
        <dbReference type="ARBA" id="ARBA00023102"/>
    </source>
</evidence>
<dbReference type="GO" id="GO:0004424">
    <property type="term" value="F:imidazoleglycerol-phosphate dehydratase activity"/>
    <property type="evidence" value="ECO:0007669"/>
    <property type="project" value="UniProtKB-UniRule"/>
</dbReference>
<comment type="catalytic activity">
    <reaction evidence="5">
        <text>D-erythro-1-(imidazol-4-yl)glycerol 3-phosphate = 3-(imidazol-4-yl)-2-oxopropyl phosphate + H2O</text>
        <dbReference type="Rhea" id="RHEA:11040"/>
        <dbReference type="ChEBI" id="CHEBI:15377"/>
        <dbReference type="ChEBI" id="CHEBI:57766"/>
        <dbReference type="ChEBI" id="CHEBI:58278"/>
        <dbReference type="EC" id="4.2.1.19"/>
    </reaction>
</comment>
<reference evidence="7 8" key="1">
    <citation type="submission" date="2019-10" db="EMBL/GenBank/DDBJ databases">
        <title>Genome Sequences from Six Type Strain Members of the Archaeal Family Sulfolobaceae: Acidianus ambivalens, Acidianus infernus, Metallosphaera prunae, Stygiolobus azoricus, Sulfolobus metallicus, and Sulfurisphaera ohwakuensis.</title>
        <authorList>
            <person name="Counts J.A."/>
            <person name="Kelly R.M."/>
        </authorList>
    </citation>
    <scope>NUCLEOTIDE SEQUENCE [LARGE SCALE GENOMIC DNA]</scope>
    <source>
        <strain evidence="7 8">TA-1</strain>
    </source>
</reference>
<dbReference type="GeneID" id="95642311"/>
<dbReference type="FunFam" id="3.30.230.40:FF:000003">
    <property type="entry name" value="Imidazoleglycerol-phosphate dehydratase HisB"/>
    <property type="match status" value="1"/>
</dbReference>
<dbReference type="InterPro" id="IPR020565">
    <property type="entry name" value="ImidazoleglycerP_deHydtase_CS"/>
</dbReference>
<keyword evidence="2 5" id="KW-0028">Amino-acid biosynthesis</keyword>
<gene>
    <name evidence="7" type="primary">hisBd</name>
    <name evidence="5" type="synonym">hisB</name>
    <name evidence="7" type="ORF">D1869_08220</name>
    <name evidence="6" type="ORF">HNQ62_000086</name>
</gene>
<dbReference type="GeneID" id="1459496"/>
<dbReference type="AlphaFoldDB" id="A0A650CHB5"/>
<organism evidence="7 8">
    <name type="scientific">Sulfurisphaera ohwakuensis</name>
    <dbReference type="NCBI Taxonomy" id="69656"/>
    <lineage>
        <taxon>Archaea</taxon>
        <taxon>Thermoproteota</taxon>
        <taxon>Thermoprotei</taxon>
        <taxon>Sulfolobales</taxon>
        <taxon>Sulfolobaceae</taxon>
        <taxon>Sulfurisphaera</taxon>
    </lineage>
</organism>
<keyword evidence="8" id="KW-1185">Reference proteome</keyword>
<name>A0A650CHB5_SULOH</name>
<dbReference type="SUPFAM" id="SSF54211">
    <property type="entry name" value="Ribosomal protein S5 domain 2-like"/>
    <property type="match status" value="2"/>
</dbReference>
<dbReference type="Proteomes" id="UP000427373">
    <property type="component" value="Chromosome"/>
</dbReference>
<dbReference type="InterPro" id="IPR020568">
    <property type="entry name" value="Ribosomal_Su5_D2-typ_SF"/>
</dbReference>
<keyword evidence="4 5" id="KW-0456">Lyase</keyword>
<accession>A0A650CHB5</accession>
<dbReference type="PANTHER" id="PTHR23133:SF2">
    <property type="entry name" value="IMIDAZOLEGLYCEROL-PHOSPHATE DEHYDRATASE"/>
    <property type="match status" value="1"/>
</dbReference>
<evidence type="ECO:0000256" key="4">
    <source>
        <dbReference type="ARBA" id="ARBA00023239"/>
    </source>
</evidence>
<evidence type="ECO:0000313" key="9">
    <source>
        <dbReference type="Proteomes" id="UP000582213"/>
    </source>
</evidence>
<dbReference type="CDD" id="cd07914">
    <property type="entry name" value="IGPD"/>
    <property type="match status" value="1"/>
</dbReference>
<comment type="similarity">
    <text evidence="5">Belongs to the imidazoleglycerol-phosphate dehydratase family.</text>
</comment>
<dbReference type="PANTHER" id="PTHR23133">
    <property type="entry name" value="IMIDAZOLEGLYCEROL-PHOSPHATE DEHYDRATASE HIS7"/>
    <property type="match status" value="1"/>
</dbReference>
<protein>
    <recommendedName>
        <fullName evidence="5">Imidazoleglycerol-phosphate dehydratase</fullName>
        <shortName evidence="5">IGPD</shortName>
        <ecNumber evidence="5">4.2.1.19</ecNumber>
    </recommendedName>
</protein>
<dbReference type="SMR" id="A0A650CHB5"/>
<dbReference type="Gene3D" id="3.30.230.40">
    <property type="entry name" value="Imidazole glycerol phosphate dehydratase, domain 1"/>
    <property type="match status" value="2"/>
</dbReference>
<comment type="pathway">
    <text evidence="1 5">Amino-acid biosynthesis; L-histidine biosynthesis; L-histidine from 5-phospho-alpha-D-ribose 1-diphosphate: step 6/9.</text>
</comment>
<keyword evidence="3 5" id="KW-0368">Histidine biosynthesis</keyword>
<evidence type="ECO:0000256" key="2">
    <source>
        <dbReference type="ARBA" id="ARBA00022605"/>
    </source>
</evidence>
<keyword evidence="5" id="KW-0963">Cytoplasm</keyword>
<dbReference type="Proteomes" id="UP000582213">
    <property type="component" value="Unassembled WGS sequence"/>
</dbReference>
<dbReference type="NCBIfam" id="NF010121">
    <property type="entry name" value="PRK13598.1"/>
    <property type="match status" value="1"/>
</dbReference>
<dbReference type="OrthoDB" id="103579at2157"/>
<dbReference type="InterPro" id="IPR000807">
    <property type="entry name" value="ImidazoleglycerolP_deHydtase"/>
</dbReference>
<dbReference type="HAMAP" id="MF_00076">
    <property type="entry name" value="HisB"/>
    <property type="match status" value="1"/>
</dbReference>
<dbReference type="UniPathway" id="UPA00031">
    <property type="reaction ID" value="UER00011"/>
</dbReference>
<evidence type="ECO:0000256" key="5">
    <source>
        <dbReference type="HAMAP-Rule" id="MF_00076"/>
    </source>
</evidence>
<evidence type="ECO:0000313" key="7">
    <source>
        <dbReference type="EMBL" id="QGR17173.1"/>
    </source>
</evidence>
<dbReference type="KEGG" id="soh:D1869_08220"/>
<proteinExistence type="inferred from homology"/>
<dbReference type="NCBIfam" id="NF002114">
    <property type="entry name" value="PRK00951.2-4"/>
    <property type="match status" value="1"/>
</dbReference>
<dbReference type="GO" id="GO:0000105">
    <property type="term" value="P:L-histidine biosynthetic process"/>
    <property type="evidence" value="ECO:0007669"/>
    <property type="project" value="UniProtKB-UniRule"/>
</dbReference>
<evidence type="ECO:0000256" key="1">
    <source>
        <dbReference type="ARBA" id="ARBA00005047"/>
    </source>
</evidence>
<dbReference type="PROSITE" id="PS00955">
    <property type="entry name" value="IGP_DEHYDRATASE_2"/>
    <property type="match status" value="1"/>
</dbReference>
<sequence>MSTRSVRKIRETKETKIELYLDIDKKGEVKVSTPVNFLNHMLSTLFYYMNSTATLIAEDKQNFDDHHVVEDTAIVIGEAFKEALGDKKGIRRFSHQIIPMDDALVLVAVDISGRGVSNIELNLERDEIGGLATENIIHFFQTFSYNSGVNMHIIQLRGWNTHHVIEASFKGLGFSLYEASRIVYEETYSLKGSL</sequence>
<dbReference type="InterPro" id="IPR038494">
    <property type="entry name" value="IGPD_sf"/>
</dbReference>
<reference evidence="6 9" key="2">
    <citation type="submission" date="2020-08" db="EMBL/GenBank/DDBJ databases">
        <title>Genomic Encyclopedia of Type Strains, Phase IV (KMG-IV): sequencing the most valuable type-strain genomes for metagenomic binning, comparative biology and taxonomic classification.</title>
        <authorList>
            <person name="Goeker M."/>
        </authorList>
    </citation>
    <scope>NUCLEOTIDE SEQUENCE [LARGE SCALE GENOMIC DNA]</scope>
    <source>
        <strain evidence="6 9">DSM 12421</strain>
    </source>
</reference>
<dbReference type="GO" id="GO:0005737">
    <property type="term" value="C:cytoplasm"/>
    <property type="evidence" value="ECO:0007669"/>
    <property type="project" value="UniProtKB-SubCell"/>
</dbReference>
<evidence type="ECO:0000313" key="8">
    <source>
        <dbReference type="Proteomes" id="UP000427373"/>
    </source>
</evidence>
<dbReference type="EMBL" id="CP045484">
    <property type="protein sequence ID" value="QGR17173.1"/>
    <property type="molecule type" value="Genomic_DNA"/>
</dbReference>
<dbReference type="Pfam" id="PF00475">
    <property type="entry name" value="IGPD"/>
    <property type="match status" value="1"/>
</dbReference>
<dbReference type="EC" id="4.2.1.19" evidence="5"/>
<dbReference type="RefSeq" id="WP_010979510.1">
    <property type="nucleotide sequence ID" value="NZ_AP031374.1"/>
</dbReference>
<comment type="subcellular location">
    <subcellularLocation>
        <location evidence="5">Cytoplasm</location>
    </subcellularLocation>
</comment>
<dbReference type="EMBL" id="JACHFY010000001">
    <property type="protein sequence ID" value="MBB5252368.1"/>
    <property type="molecule type" value="Genomic_DNA"/>
</dbReference>
<evidence type="ECO:0000313" key="6">
    <source>
        <dbReference type="EMBL" id="MBB5252368.1"/>
    </source>
</evidence>